<dbReference type="AlphaFoldDB" id="A0A1W1ZV06"/>
<proteinExistence type="predicted"/>
<name>A0A1W1ZV06_9BURK</name>
<dbReference type="STRING" id="1938817.SAMN06296008_106154"/>
<dbReference type="GO" id="GO:0008757">
    <property type="term" value="F:S-adenosylmethionine-dependent methyltransferase activity"/>
    <property type="evidence" value="ECO:0007669"/>
    <property type="project" value="InterPro"/>
</dbReference>
<dbReference type="InterPro" id="IPR029063">
    <property type="entry name" value="SAM-dependent_MTases_sf"/>
</dbReference>
<dbReference type="RefSeq" id="WP_084283481.1">
    <property type="nucleotide sequence ID" value="NZ_FWXJ01000006.1"/>
</dbReference>
<keyword evidence="3" id="KW-1185">Reference proteome</keyword>
<gene>
    <name evidence="2" type="ORF">SAMN06296008_106154</name>
</gene>
<sequence>MISSEPENANYSLEEWNEWLATATGQYALNWEQKQFNKVVDDTFGFDALQIGMPSLNCLADNRIPNRWLMLLDSQPNKLTADKKPVSTICQASIYDLPFANESIDLIALPHVLEFSENPHEALREVHRILRPEGRIVISGFNPMSLWGIRQYTGRMFHQPFLPESGRFISHLRIKDWLNLLNYSIDRGKFGCYAFPSKKNQPLQEFTFLDKAGDRWWPFFGSVFMMSAIKRNPAVRLVGKIKSQRPLLKPQLATVQQTNNLPSNELKNHSIK</sequence>
<protein>
    <submittedName>
        <fullName evidence="2">Ubiquinone/menaquinone biosynthesis C-methylase UbiE</fullName>
    </submittedName>
</protein>
<reference evidence="2 3" key="1">
    <citation type="submission" date="2017-04" db="EMBL/GenBank/DDBJ databases">
        <authorList>
            <person name="Afonso C.L."/>
            <person name="Miller P.J."/>
            <person name="Scott M.A."/>
            <person name="Spackman E."/>
            <person name="Goraichik I."/>
            <person name="Dimitrov K.M."/>
            <person name="Suarez D.L."/>
            <person name="Swayne D.E."/>
        </authorList>
    </citation>
    <scope>NUCLEOTIDE SEQUENCE [LARGE SCALE GENOMIC DNA]</scope>
    <source>
        <strain evidence="2 3">VK13</strain>
    </source>
</reference>
<dbReference type="SUPFAM" id="SSF53335">
    <property type="entry name" value="S-adenosyl-L-methionine-dependent methyltransferases"/>
    <property type="match status" value="1"/>
</dbReference>
<keyword evidence="2" id="KW-0489">Methyltransferase</keyword>
<dbReference type="GO" id="GO:0032259">
    <property type="term" value="P:methylation"/>
    <property type="evidence" value="ECO:0007669"/>
    <property type="project" value="UniProtKB-KW"/>
</dbReference>
<dbReference type="Proteomes" id="UP000192708">
    <property type="component" value="Unassembled WGS sequence"/>
</dbReference>
<accession>A0A1W1ZV06</accession>
<dbReference type="OrthoDB" id="6191410at2"/>
<evidence type="ECO:0000313" key="3">
    <source>
        <dbReference type="Proteomes" id="UP000192708"/>
    </source>
</evidence>
<dbReference type="CDD" id="cd02440">
    <property type="entry name" value="AdoMet_MTases"/>
    <property type="match status" value="1"/>
</dbReference>
<dbReference type="InterPro" id="IPR013216">
    <property type="entry name" value="Methyltransf_11"/>
</dbReference>
<evidence type="ECO:0000259" key="1">
    <source>
        <dbReference type="Pfam" id="PF08241"/>
    </source>
</evidence>
<dbReference type="EMBL" id="FWXJ01000006">
    <property type="protein sequence ID" value="SMC52279.1"/>
    <property type="molecule type" value="Genomic_DNA"/>
</dbReference>
<organism evidence="2 3">
    <name type="scientific">Polynucleobacter kasalickyi</name>
    <dbReference type="NCBI Taxonomy" id="1938817"/>
    <lineage>
        <taxon>Bacteria</taxon>
        <taxon>Pseudomonadati</taxon>
        <taxon>Pseudomonadota</taxon>
        <taxon>Betaproteobacteria</taxon>
        <taxon>Burkholderiales</taxon>
        <taxon>Burkholderiaceae</taxon>
        <taxon>Polynucleobacter</taxon>
    </lineage>
</organism>
<feature type="domain" description="Methyltransferase type 11" evidence="1">
    <location>
        <begin position="83"/>
        <end position="138"/>
    </location>
</feature>
<evidence type="ECO:0000313" key="2">
    <source>
        <dbReference type="EMBL" id="SMC52279.1"/>
    </source>
</evidence>
<keyword evidence="2" id="KW-0830">Ubiquinone</keyword>
<keyword evidence="2" id="KW-0808">Transferase</keyword>
<dbReference type="Pfam" id="PF08241">
    <property type="entry name" value="Methyltransf_11"/>
    <property type="match status" value="1"/>
</dbReference>
<dbReference type="Gene3D" id="3.40.50.150">
    <property type="entry name" value="Vaccinia Virus protein VP39"/>
    <property type="match status" value="1"/>
</dbReference>